<dbReference type="SUPFAM" id="SSF52518">
    <property type="entry name" value="Thiamin diphosphate-binding fold (THDP-binding)"/>
    <property type="match status" value="1"/>
</dbReference>
<dbReference type="PANTHER" id="PTHR11516">
    <property type="entry name" value="PYRUVATE DEHYDROGENASE E1 COMPONENT, ALPHA SUBUNIT BACTERIAL AND ORGANELLAR"/>
    <property type="match status" value="1"/>
</dbReference>
<keyword evidence="5" id="KW-0670">Pyruvate</keyword>
<dbReference type="InterPro" id="IPR001017">
    <property type="entry name" value="DH_E1"/>
</dbReference>
<gene>
    <name evidence="5" type="ORF">C3942_21345</name>
</gene>
<evidence type="ECO:0000313" key="5">
    <source>
        <dbReference type="EMBL" id="PPE71863.1"/>
    </source>
</evidence>
<dbReference type="InterPro" id="IPR050642">
    <property type="entry name" value="PDH_E1_Alpha_Subunit"/>
</dbReference>
<protein>
    <submittedName>
        <fullName evidence="5">Pyruvate dehydrogenase</fullName>
    </submittedName>
</protein>
<comment type="cofactor">
    <cofactor evidence="1">
        <name>thiamine diphosphate</name>
        <dbReference type="ChEBI" id="CHEBI:58937"/>
    </cofactor>
</comment>
<organism evidence="5 6">
    <name type="scientific">Solimonas fluminis</name>
    <dbReference type="NCBI Taxonomy" id="2086571"/>
    <lineage>
        <taxon>Bacteria</taxon>
        <taxon>Pseudomonadati</taxon>
        <taxon>Pseudomonadota</taxon>
        <taxon>Gammaproteobacteria</taxon>
        <taxon>Nevskiales</taxon>
        <taxon>Nevskiaceae</taxon>
        <taxon>Solimonas</taxon>
    </lineage>
</organism>
<sequence length="326" mass="34732">MSANPSFTPATLLAIWRKARQINLIDEKFRGLLRSGRLAAVYYSPRGQEILAAAMGVHLQPTDYLVTTYRGIHDQLAKGIPLKPLFAEYYAKATGACKGKGGPMHITHPETGVMVTTGIVGSGLPIATGLGWASQLKKDGRVTLVTFGDGASNIGAFHEALNMAALWKLPVIFLCQNNLYGESSKYAKTTSVDNIGERAASYRMAGVTVDGNDAEAMWRAAGEAVARARAGEGPTLIEAVTFRFMGHYFGDPGAYIPKEEYEAHLARDPMPATRAAVLASGAATEAELDAYDAEVSAQIEEALQFAADSPFPDVGEIDIDVYGAAA</sequence>
<dbReference type="PANTHER" id="PTHR11516:SF60">
    <property type="entry name" value="PYRUVATE DEHYDROGENASE E1 COMPONENT SUBUNIT ALPHA"/>
    <property type="match status" value="1"/>
</dbReference>
<dbReference type="RefSeq" id="WP_104232398.1">
    <property type="nucleotide sequence ID" value="NZ_PSNW01000019.1"/>
</dbReference>
<reference evidence="5 6" key="1">
    <citation type="submission" date="2018-02" db="EMBL/GenBank/DDBJ databases">
        <title>Genome sequencing of Solimonas sp. HR-BB.</title>
        <authorList>
            <person name="Lee Y."/>
            <person name="Jeon C.O."/>
        </authorList>
    </citation>
    <scope>NUCLEOTIDE SEQUENCE [LARGE SCALE GENOMIC DNA]</scope>
    <source>
        <strain evidence="5 6">HR-BB</strain>
    </source>
</reference>
<dbReference type="OrthoDB" id="9766715at2"/>
<name>A0A2S5TA38_9GAMM</name>
<dbReference type="Pfam" id="PF00676">
    <property type="entry name" value="E1_dh"/>
    <property type="match status" value="1"/>
</dbReference>
<evidence type="ECO:0000256" key="1">
    <source>
        <dbReference type="ARBA" id="ARBA00001964"/>
    </source>
</evidence>
<dbReference type="Gene3D" id="3.40.50.970">
    <property type="match status" value="1"/>
</dbReference>
<dbReference type="GO" id="GO:0006086">
    <property type="term" value="P:pyruvate decarboxylation to acetyl-CoA"/>
    <property type="evidence" value="ECO:0007669"/>
    <property type="project" value="TreeGrafter"/>
</dbReference>
<accession>A0A2S5TA38</accession>
<evidence type="ECO:0000259" key="4">
    <source>
        <dbReference type="Pfam" id="PF00676"/>
    </source>
</evidence>
<dbReference type="EMBL" id="PSNW01000019">
    <property type="protein sequence ID" value="PPE71863.1"/>
    <property type="molecule type" value="Genomic_DNA"/>
</dbReference>
<dbReference type="Proteomes" id="UP000238220">
    <property type="component" value="Unassembled WGS sequence"/>
</dbReference>
<dbReference type="GO" id="GO:0004739">
    <property type="term" value="F:pyruvate dehydrogenase (acetyl-transferring) activity"/>
    <property type="evidence" value="ECO:0007669"/>
    <property type="project" value="TreeGrafter"/>
</dbReference>
<dbReference type="InterPro" id="IPR029061">
    <property type="entry name" value="THDP-binding"/>
</dbReference>
<evidence type="ECO:0000256" key="2">
    <source>
        <dbReference type="ARBA" id="ARBA00023002"/>
    </source>
</evidence>
<feature type="domain" description="Dehydrogenase E1 component" evidence="4">
    <location>
        <begin position="34"/>
        <end position="313"/>
    </location>
</feature>
<dbReference type="AlphaFoldDB" id="A0A2S5TA38"/>
<dbReference type="CDD" id="cd02000">
    <property type="entry name" value="TPP_E1_PDC_ADC_BCADC"/>
    <property type="match status" value="1"/>
</dbReference>
<comment type="caution">
    <text evidence="5">The sequence shown here is derived from an EMBL/GenBank/DDBJ whole genome shotgun (WGS) entry which is preliminary data.</text>
</comment>
<keyword evidence="6" id="KW-1185">Reference proteome</keyword>
<keyword evidence="3" id="KW-0786">Thiamine pyrophosphate</keyword>
<evidence type="ECO:0000256" key="3">
    <source>
        <dbReference type="ARBA" id="ARBA00023052"/>
    </source>
</evidence>
<evidence type="ECO:0000313" key="6">
    <source>
        <dbReference type="Proteomes" id="UP000238220"/>
    </source>
</evidence>
<keyword evidence="2" id="KW-0560">Oxidoreductase</keyword>
<proteinExistence type="predicted"/>